<name>A0A2G9RNH4_AQUCT</name>
<evidence type="ECO:0000256" key="1">
    <source>
        <dbReference type="SAM" id="MobiDB-lite"/>
    </source>
</evidence>
<organism evidence="2 3">
    <name type="scientific">Aquarana catesbeiana</name>
    <name type="common">American bullfrog</name>
    <name type="synonym">Rana catesbeiana</name>
    <dbReference type="NCBI Taxonomy" id="8400"/>
    <lineage>
        <taxon>Eukaryota</taxon>
        <taxon>Metazoa</taxon>
        <taxon>Chordata</taxon>
        <taxon>Craniata</taxon>
        <taxon>Vertebrata</taxon>
        <taxon>Euteleostomi</taxon>
        <taxon>Amphibia</taxon>
        <taxon>Batrachia</taxon>
        <taxon>Anura</taxon>
        <taxon>Neobatrachia</taxon>
        <taxon>Ranoidea</taxon>
        <taxon>Ranidae</taxon>
        <taxon>Aquarana</taxon>
    </lineage>
</organism>
<dbReference type="Proteomes" id="UP000228934">
    <property type="component" value="Unassembled WGS sequence"/>
</dbReference>
<sequence>MQSTPVHFMPFPRDSNSYTLTKMVRPESCQQILGPELQQPLRSESGYEHSLRHHPILADNSRHQVTVQLPSEGFRLGKQDRDTLGCCRKNMHRSKQSVPVNVGSPQVRWASAHDDLIYTHNTNQKNIKRHANQRLVNQGWLHGQPLQDVFSEQPNTSEPRFRPSPSRENHPSFDVLHNIFSHNVHNSPKSKIFGVSPLESKACYAGISSHQSKSKNRFASHRNICYEDHGAKANKFQLEDSLELRNKQHLFSPLGTDMDPPHDIFCTSFSQKQRNSNTSGDYSIWSSPFSLREATS</sequence>
<dbReference type="AlphaFoldDB" id="A0A2G9RNH4"/>
<feature type="compositionally biased region" description="Basic and acidic residues" evidence="1">
    <location>
        <begin position="159"/>
        <end position="170"/>
    </location>
</feature>
<dbReference type="OrthoDB" id="9451259at2759"/>
<evidence type="ECO:0000313" key="2">
    <source>
        <dbReference type="EMBL" id="PIO29452.1"/>
    </source>
</evidence>
<accession>A0A2G9RNH4</accession>
<protein>
    <submittedName>
        <fullName evidence="2">Uncharacterized protein</fullName>
    </submittedName>
</protein>
<proteinExistence type="predicted"/>
<keyword evidence="3" id="KW-1185">Reference proteome</keyword>
<feature type="non-terminal residue" evidence="2">
    <location>
        <position position="296"/>
    </location>
</feature>
<dbReference type="EMBL" id="KV936042">
    <property type="protein sequence ID" value="PIO29452.1"/>
    <property type="molecule type" value="Genomic_DNA"/>
</dbReference>
<evidence type="ECO:0000313" key="3">
    <source>
        <dbReference type="Proteomes" id="UP000228934"/>
    </source>
</evidence>
<reference evidence="3" key="1">
    <citation type="journal article" date="2017" name="Nat. Commun.">
        <title>The North American bullfrog draft genome provides insight into hormonal regulation of long noncoding RNA.</title>
        <authorList>
            <person name="Hammond S.A."/>
            <person name="Warren R.L."/>
            <person name="Vandervalk B.P."/>
            <person name="Kucuk E."/>
            <person name="Khan H."/>
            <person name="Gibb E.A."/>
            <person name="Pandoh P."/>
            <person name="Kirk H."/>
            <person name="Zhao Y."/>
            <person name="Jones M."/>
            <person name="Mungall A.J."/>
            <person name="Coope R."/>
            <person name="Pleasance S."/>
            <person name="Moore R.A."/>
            <person name="Holt R.A."/>
            <person name="Round J.M."/>
            <person name="Ohora S."/>
            <person name="Walle B.V."/>
            <person name="Veldhoen N."/>
            <person name="Helbing C.C."/>
            <person name="Birol I."/>
        </authorList>
    </citation>
    <scope>NUCLEOTIDE SEQUENCE [LARGE SCALE GENOMIC DNA]</scope>
</reference>
<feature type="region of interest" description="Disordered" evidence="1">
    <location>
        <begin position="149"/>
        <end position="170"/>
    </location>
</feature>
<gene>
    <name evidence="2" type="ORF">AB205_0205860</name>
</gene>